<reference evidence="2" key="1">
    <citation type="journal article" date="2020" name="Sci. Rep.">
        <title>Chromosome-scale genome assembly for the duckweed Spirodela intermedia, integrating cytogenetic maps, PacBio and Oxford Nanopore libraries.</title>
        <authorList>
            <person name="Hoang P.T.N."/>
            <person name="Fiebig A."/>
            <person name="Novak P."/>
            <person name="Macas J."/>
            <person name="Cao H.X."/>
            <person name="Stepanenko A."/>
            <person name="Chen G."/>
            <person name="Borisjuk N."/>
            <person name="Scholz U."/>
            <person name="Schubert I."/>
        </authorList>
    </citation>
    <scope>NUCLEOTIDE SEQUENCE [LARGE SCALE GENOMIC DNA]</scope>
</reference>
<gene>
    <name evidence="1" type="ORF">SI7747_UN021752</name>
</gene>
<keyword evidence="2" id="KW-1185">Reference proteome</keyword>
<comment type="caution">
    <text evidence="1">The sequence shown here is derived from an EMBL/GenBank/DDBJ whole genome shotgun (WGS) entry which is preliminary data.</text>
</comment>
<protein>
    <submittedName>
        <fullName evidence="1">Uncharacterized protein</fullName>
    </submittedName>
</protein>
<sequence>MRSRPLILGHLKKRLREGLKHYPHRMIWAIHKEKNKRKIKAWSRAFSCPRSSWRRDYLECIKIVTDQASLGLRLTHNQVCTRFRFKISILSSLPHFLFLLSSPFLNLIPPFIISSTSIYI</sequence>
<evidence type="ECO:0000313" key="1">
    <source>
        <dbReference type="EMBL" id="CAA6675410.1"/>
    </source>
</evidence>
<organism evidence="1 2">
    <name type="scientific">Spirodela intermedia</name>
    <name type="common">Intermediate duckweed</name>
    <dbReference type="NCBI Taxonomy" id="51605"/>
    <lineage>
        <taxon>Eukaryota</taxon>
        <taxon>Viridiplantae</taxon>
        <taxon>Streptophyta</taxon>
        <taxon>Embryophyta</taxon>
        <taxon>Tracheophyta</taxon>
        <taxon>Spermatophyta</taxon>
        <taxon>Magnoliopsida</taxon>
        <taxon>Liliopsida</taxon>
        <taxon>Araceae</taxon>
        <taxon>Lemnoideae</taxon>
        <taxon>Spirodela</taxon>
    </lineage>
</organism>
<evidence type="ECO:0000313" key="2">
    <source>
        <dbReference type="Proteomes" id="UP001189122"/>
    </source>
</evidence>
<proteinExistence type="predicted"/>
<name>A0ABN7EBX1_SPIIN</name>
<dbReference type="EMBL" id="CACRZD030000303">
    <property type="protein sequence ID" value="CAA6675410.1"/>
    <property type="molecule type" value="Genomic_DNA"/>
</dbReference>
<accession>A0ABN7EBX1</accession>
<dbReference type="Proteomes" id="UP001189122">
    <property type="component" value="Unassembled WGS sequence"/>
</dbReference>